<proteinExistence type="predicted"/>
<name>A0ABU9PU58_9BURK</name>
<dbReference type="RefSeq" id="WP_342829072.1">
    <property type="nucleotide sequence ID" value="NZ_JBANDC010000005.1"/>
</dbReference>
<evidence type="ECO:0000313" key="1">
    <source>
        <dbReference type="EMBL" id="MEM4987524.1"/>
    </source>
</evidence>
<reference evidence="1 2" key="1">
    <citation type="submission" date="2024-02" db="EMBL/GenBank/DDBJ databases">
        <title>Draft genome sequence of Collimonas sp. strain H4R21, an effective mineral-weathering bacterial strain isolated from the beech rhizosphere.</title>
        <authorList>
            <person name="Morin E."/>
            <person name="Uroz S."/>
            <person name="Leveau J.H.J."/>
            <person name="Kumar R."/>
            <person name="Rey M.W."/>
            <person name="Pham J."/>
        </authorList>
    </citation>
    <scope>NUCLEOTIDE SEQUENCE [LARGE SCALE GENOMIC DNA]</scope>
    <source>
        <strain evidence="1 2">H4R21</strain>
    </source>
</reference>
<protein>
    <submittedName>
        <fullName evidence="1">Uncharacterized protein</fullName>
    </submittedName>
</protein>
<dbReference type="Proteomes" id="UP001495910">
    <property type="component" value="Unassembled WGS sequence"/>
</dbReference>
<comment type="caution">
    <text evidence="1">The sequence shown here is derived from an EMBL/GenBank/DDBJ whole genome shotgun (WGS) entry which is preliminary data.</text>
</comment>
<accession>A0ABU9PU58</accession>
<gene>
    <name evidence="1" type="ORF">V8G57_09015</name>
</gene>
<evidence type="ECO:0000313" key="2">
    <source>
        <dbReference type="Proteomes" id="UP001495910"/>
    </source>
</evidence>
<organism evidence="1 2">
    <name type="scientific">Collimonas rhizosphaerae</name>
    <dbReference type="NCBI Taxonomy" id="3126357"/>
    <lineage>
        <taxon>Bacteria</taxon>
        <taxon>Pseudomonadati</taxon>
        <taxon>Pseudomonadota</taxon>
        <taxon>Betaproteobacteria</taxon>
        <taxon>Burkholderiales</taxon>
        <taxon>Oxalobacteraceae</taxon>
        <taxon>Collimonas</taxon>
    </lineage>
</organism>
<dbReference type="EMBL" id="JBANDC010000005">
    <property type="protein sequence ID" value="MEM4987524.1"/>
    <property type="molecule type" value="Genomic_DNA"/>
</dbReference>
<keyword evidence="2" id="KW-1185">Reference proteome</keyword>
<sequence>MKKVTAQPLESSSIFTHGTEIGRIEYHCQDGLKIYVNDVQGESGCLVTFENALGFRVVDERDLMEYWPVCSTPTGWLFNIRGGGWLDQERARSGSLMLEMYPDVKEYLVTGINECVSVFSVEGPTLLDYRP</sequence>